<dbReference type="Proteomes" id="UP000265497">
    <property type="component" value="Unassembled WGS sequence"/>
</dbReference>
<dbReference type="AlphaFoldDB" id="A0A3A1YNM4"/>
<proteinExistence type="predicted"/>
<name>A0A3A1YNM4_9FLAO</name>
<dbReference type="RefSeq" id="WP_042342941.1">
    <property type="nucleotide sequence ID" value="NZ_BOQK01000003.1"/>
</dbReference>
<dbReference type="GeneID" id="97265310"/>
<accession>A0A3A1YNM4</accession>
<reference evidence="1 2" key="1">
    <citation type="submission" date="2017-08" db="EMBL/GenBank/DDBJ databases">
        <title>Capnocytophaga canis 17-158 assembly.</title>
        <authorList>
            <person name="Gulvik C.A."/>
        </authorList>
    </citation>
    <scope>NUCLEOTIDE SEQUENCE [LARGE SCALE GENOMIC DNA]</scope>
    <source>
        <strain evidence="1 2">17-158</strain>
    </source>
</reference>
<sequence length="300" mass="34242">MRKIYTIICMLSFALSSCEEVITLDIDNEKPQLVVDAYIDWKKGDTQAIPVVHLSYTTDYYSNLPSPKATGAAVKITTYHSEEYILQEISHQQFANIFPPTEYPTVSNHLGGTIYAFPDGITPVLGRDYILHIEYEGEKYVAKARMKETAIVDPSRTQQNDNGGIFGNKTEARFFFNGFANEENAYLVRMKHKQKEDRYTLDDKFIADQKFFFTTNGFQEELKKGDQIYVSLYRISYEYKQIIDFLADVAINDQGRGAGPPSNNIPARILGNVTHETNPKKNPLGAFRVGQYSEFQYIVK</sequence>
<dbReference type="InterPro" id="IPR025345">
    <property type="entry name" value="DUF4249"/>
</dbReference>
<evidence type="ECO:0000313" key="2">
    <source>
        <dbReference type="Proteomes" id="UP000265497"/>
    </source>
</evidence>
<organism evidence="1 2">
    <name type="scientific">Capnocytophaga canis</name>
    <dbReference type="NCBI Taxonomy" id="1848903"/>
    <lineage>
        <taxon>Bacteria</taxon>
        <taxon>Pseudomonadati</taxon>
        <taxon>Bacteroidota</taxon>
        <taxon>Flavobacteriia</taxon>
        <taxon>Flavobacteriales</taxon>
        <taxon>Flavobacteriaceae</taxon>
        <taxon>Capnocytophaga</taxon>
    </lineage>
</organism>
<dbReference type="EMBL" id="NSDI01000002">
    <property type="protein sequence ID" value="RIY37637.1"/>
    <property type="molecule type" value="Genomic_DNA"/>
</dbReference>
<protein>
    <submittedName>
        <fullName evidence="1">DUF4249 domain-containing protein</fullName>
    </submittedName>
</protein>
<dbReference type="PROSITE" id="PS51257">
    <property type="entry name" value="PROKAR_LIPOPROTEIN"/>
    <property type="match status" value="1"/>
</dbReference>
<comment type="caution">
    <text evidence="1">The sequence shown here is derived from an EMBL/GenBank/DDBJ whole genome shotgun (WGS) entry which is preliminary data.</text>
</comment>
<evidence type="ECO:0000313" key="1">
    <source>
        <dbReference type="EMBL" id="RIY37637.1"/>
    </source>
</evidence>
<gene>
    <name evidence="1" type="ORF">CKY20_02780</name>
</gene>
<dbReference type="Pfam" id="PF14054">
    <property type="entry name" value="DUF4249"/>
    <property type="match status" value="1"/>
</dbReference>